<dbReference type="Pfam" id="PF13403">
    <property type="entry name" value="Hint_2"/>
    <property type="match status" value="1"/>
</dbReference>
<gene>
    <name evidence="2" type="ORF">SAMN06265173_102216</name>
</gene>
<proteinExistence type="predicted"/>
<evidence type="ECO:0000313" key="2">
    <source>
        <dbReference type="EMBL" id="SMO43407.1"/>
    </source>
</evidence>
<evidence type="ECO:0000259" key="1">
    <source>
        <dbReference type="SMART" id="SM00306"/>
    </source>
</evidence>
<dbReference type="SMART" id="SM00306">
    <property type="entry name" value="HintN"/>
    <property type="match status" value="1"/>
</dbReference>
<dbReference type="RefSeq" id="WP_142491976.1">
    <property type="nucleotide sequence ID" value="NZ_FXTO01000002.1"/>
</dbReference>
<dbReference type="InterPro" id="IPR036844">
    <property type="entry name" value="Hint_dom_sf"/>
</dbReference>
<dbReference type="CDD" id="cd00081">
    <property type="entry name" value="Hint"/>
    <property type="match status" value="1"/>
</dbReference>
<accession>A0A521B8K4</accession>
<organism evidence="2 3">
    <name type="scientific">Thalassovita litoralis</name>
    <dbReference type="NCBI Taxonomy" id="1010611"/>
    <lineage>
        <taxon>Bacteria</taxon>
        <taxon>Pseudomonadati</taxon>
        <taxon>Pseudomonadota</taxon>
        <taxon>Alphaproteobacteria</taxon>
        <taxon>Rhodobacterales</taxon>
        <taxon>Roseobacteraceae</taxon>
        <taxon>Thalassovita</taxon>
    </lineage>
</organism>
<sequence length="342" mass="37582">MPNSPHSIFTLPVLPAAALHVEHGANMGDALSIADDLILDDTYVLMPDHTPRRLSLIPQPQGAQAQGAFQISQSSETGEPGRQVCLDSCLTLMSPDGRTTEVLIFVELEPDGHIAALYALPLARMSSKTDYRLVGVDTETARAKLAQVAFVSFTRGTHITLATGEQRRIEDLQVGDRVLTRDDGPQDIRWIGQSTTRAVGDFAPIRIAAGVLHNTDDLIVSPEHRLFIYQRSDELGVGRSELLIRARHLVNGTTITRQDGGFVEYFQLLFDAHQIIYAEGIAAETLLLDERTRPALPEDLATTLQESGLRHSADLLRDYEVEESLLDRDTDMAALLKRATTG</sequence>
<evidence type="ECO:0000313" key="3">
    <source>
        <dbReference type="Proteomes" id="UP000316030"/>
    </source>
</evidence>
<name>A0A521B8K4_9RHOB</name>
<protein>
    <submittedName>
        <fullName evidence="2">Hint domain-containing protein</fullName>
    </submittedName>
</protein>
<dbReference type="EMBL" id="FXTO01000002">
    <property type="protein sequence ID" value="SMO43407.1"/>
    <property type="molecule type" value="Genomic_DNA"/>
</dbReference>
<dbReference type="InterPro" id="IPR028992">
    <property type="entry name" value="Hedgehog/Intein_dom"/>
</dbReference>
<keyword evidence="3" id="KW-1185">Reference proteome</keyword>
<dbReference type="InterPro" id="IPR003587">
    <property type="entry name" value="Hint_dom_N"/>
</dbReference>
<dbReference type="Proteomes" id="UP000316030">
    <property type="component" value="Unassembled WGS sequence"/>
</dbReference>
<reference evidence="2 3" key="1">
    <citation type="submission" date="2017-05" db="EMBL/GenBank/DDBJ databases">
        <authorList>
            <person name="Varghese N."/>
            <person name="Submissions S."/>
        </authorList>
    </citation>
    <scope>NUCLEOTIDE SEQUENCE [LARGE SCALE GENOMIC DNA]</scope>
    <source>
        <strain evidence="2 3">DSM 29506</strain>
    </source>
</reference>
<dbReference type="AlphaFoldDB" id="A0A521B8K4"/>
<dbReference type="SUPFAM" id="SSF51294">
    <property type="entry name" value="Hedgehog/intein (Hint) domain"/>
    <property type="match status" value="1"/>
</dbReference>
<dbReference type="Gene3D" id="2.170.16.10">
    <property type="entry name" value="Hedgehog/Intein (Hint) domain"/>
    <property type="match status" value="1"/>
</dbReference>
<dbReference type="OrthoDB" id="6305173at2"/>
<feature type="domain" description="Hint" evidence="1">
    <location>
        <begin position="150"/>
        <end position="259"/>
    </location>
</feature>